<keyword evidence="3" id="KW-1185">Reference proteome</keyword>
<reference evidence="3 4" key="1">
    <citation type="submission" date="2019-05" db="EMBL/GenBank/DDBJ databases">
        <title>Emergence of the Ug99 lineage of the wheat stem rust pathogen through somatic hybridization.</title>
        <authorList>
            <person name="Li F."/>
            <person name="Upadhyaya N.M."/>
            <person name="Sperschneider J."/>
            <person name="Matny O."/>
            <person name="Nguyen-Phuc H."/>
            <person name="Mago R."/>
            <person name="Raley C."/>
            <person name="Miller M.E."/>
            <person name="Silverstein K.A.T."/>
            <person name="Henningsen E."/>
            <person name="Hirsch C.D."/>
            <person name="Visser B."/>
            <person name="Pretorius Z.A."/>
            <person name="Steffenson B.J."/>
            <person name="Schwessinger B."/>
            <person name="Dodds P.N."/>
            <person name="Figueroa M."/>
        </authorList>
    </citation>
    <scope>NUCLEOTIDE SEQUENCE [LARGE SCALE GENOMIC DNA]</scope>
    <source>
        <strain evidence="1">21-0</strain>
        <strain evidence="2 4">Ug99</strain>
    </source>
</reference>
<dbReference type="Proteomes" id="UP000325313">
    <property type="component" value="Unassembled WGS sequence"/>
</dbReference>
<dbReference type="AlphaFoldDB" id="A0A5B0PZC5"/>
<dbReference type="Proteomes" id="UP000324748">
    <property type="component" value="Unassembled WGS sequence"/>
</dbReference>
<evidence type="ECO:0000313" key="1">
    <source>
        <dbReference type="EMBL" id="KAA1106275.1"/>
    </source>
</evidence>
<proteinExistence type="predicted"/>
<evidence type="ECO:0000313" key="2">
    <source>
        <dbReference type="EMBL" id="KAA1109325.1"/>
    </source>
</evidence>
<dbReference type="PANTHER" id="PTHR38248:SF2">
    <property type="entry name" value="FUNK1 11"/>
    <property type="match status" value="1"/>
</dbReference>
<gene>
    <name evidence="1" type="ORF">PGT21_032394</name>
    <name evidence="2" type="ORF">PGTUg99_028769</name>
</gene>
<evidence type="ECO:0000313" key="4">
    <source>
        <dbReference type="Proteomes" id="UP000325313"/>
    </source>
</evidence>
<dbReference type="PANTHER" id="PTHR38248">
    <property type="entry name" value="FUNK1 6"/>
    <property type="match status" value="1"/>
</dbReference>
<organism evidence="1 3">
    <name type="scientific">Puccinia graminis f. sp. tritici</name>
    <dbReference type="NCBI Taxonomy" id="56615"/>
    <lineage>
        <taxon>Eukaryota</taxon>
        <taxon>Fungi</taxon>
        <taxon>Dikarya</taxon>
        <taxon>Basidiomycota</taxon>
        <taxon>Pucciniomycotina</taxon>
        <taxon>Pucciniomycetes</taxon>
        <taxon>Pucciniales</taxon>
        <taxon>Pucciniaceae</taxon>
        <taxon>Puccinia</taxon>
    </lineage>
</organism>
<protein>
    <submittedName>
        <fullName evidence="1">Uncharacterized protein</fullName>
    </submittedName>
</protein>
<comment type="caution">
    <text evidence="1">The sequence shown here is derived from an EMBL/GenBank/DDBJ whole genome shotgun (WGS) entry which is preliminary data.</text>
</comment>
<dbReference type="EMBL" id="VSWC01000040">
    <property type="protein sequence ID" value="KAA1106275.1"/>
    <property type="molecule type" value="Genomic_DNA"/>
</dbReference>
<dbReference type="EMBL" id="VDEP01000305">
    <property type="protein sequence ID" value="KAA1109325.1"/>
    <property type="molecule type" value="Genomic_DNA"/>
</dbReference>
<accession>A0A5B0PZC5</accession>
<evidence type="ECO:0000313" key="3">
    <source>
        <dbReference type="Proteomes" id="UP000324748"/>
    </source>
</evidence>
<sequence>MEQESETAYKSLRQGLSSSSGINTVDEFFRLDVSKITTQLLLLGAEISKQLILLGTNILALYRGWVSNGYPTLERFALNHRVEPFKPLITVLLAAEGKSNQDIFEFINEAFNRPPTPLPVTPTPLRTGATSTLTNSSDQLSQFPPTPRQVWSSISSNISTPLWNPTKVSSIKSVKKLYPTLRSILCRTGSLRSLSRRSSKAQTSKFLALGRVNLPCVWRASIRHASWMVLSCR</sequence>
<name>A0A5B0PZC5_PUCGR</name>